<dbReference type="InterPro" id="IPR003356">
    <property type="entry name" value="DNA_methylase_A-5"/>
</dbReference>
<reference evidence="7" key="1">
    <citation type="submission" date="2016-06" db="EMBL/GenBank/DDBJ databases">
        <title>Identification of putative biosynthetic pathways for the production of bioactive secondary metabolites by the marine actinomycete Kocuria kristinae RUTW2-3.</title>
        <authorList>
            <person name="Waterworth S.C."/>
            <person name="Walmsley T.A."/>
            <person name="Matongo T."/>
            <person name="Davies-Coleman M.T."/>
            <person name="Dorrington R.A."/>
        </authorList>
    </citation>
    <scope>NUCLEOTIDE SEQUENCE [LARGE SCALE GENOMIC DNA]</scope>
    <source>
        <strain evidence="7">RUTW2-3</strain>
    </source>
</reference>
<dbReference type="PANTHER" id="PTHR33841">
    <property type="entry name" value="DNA METHYLTRANSFERASE YEEA-RELATED"/>
    <property type="match status" value="1"/>
</dbReference>
<dbReference type="InterPro" id="IPR041635">
    <property type="entry name" value="Type_ISP_LLaBIII_C"/>
</dbReference>
<dbReference type="EMBL" id="LJBJ02000006">
    <property type="protein sequence ID" value="OAX52190.1"/>
    <property type="molecule type" value="Genomic_DNA"/>
</dbReference>
<dbReference type="InterPro" id="IPR029063">
    <property type="entry name" value="SAM-dependent_MTases_sf"/>
</dbReference>
<dbReference type="InterPro" id="IPR050953">
    <property type="entry name" value="N4_N6_ade-DNA_methylase"/>
</dbReference>
<protein>
    <recommendedName>
        <fullName evidence="1">site-specific DNA-methyltransferase (adenine-specific)</fullName>
        <ecNumber evidence="1">2.1.1.72</ecNumber>
    </recommendedName>
</protein>
<evidence type="ECO:0000259" key="5">
    <source>
        <dbReference type="Pfam" id="PF02384"/>
    </source>
</evidence>
<dbReference type="AlphaFoldDB" id="A0A199NTP7"/>
<evidence type="ECO:0000256" key="2">
    <source>
        <dbReference type="ARBA" id="ARBA00022603"/>
    </source>
</evidence>
<sequence>MIEEDMMDFADLVNEFAVSARDNLRGPGQREAALAAPVAELMRGVGEMVGHRVVAHNEVTVTDDVGEAVRPDFGVRVDGVLTGHIELKAPGMSLDPSTYKPRSHNGRQWQRLKELPNLLHTNGVEWRLWRYGELVAEPRGLHVPDLLRMRGSTVGYQPELERMLTDFVLWEPAPITSVSKLVDTLAPLTRLLREETLDVMRDERRAVRAGAPAAAQPISSLHKEWQRVLSPEADEQQFADGFAQTVVFALVLAVSEGVEVGRLPLSEIAETLTGQYGVMGRSLSLVAQPIRSTPVQTAVETITRTLSAVDWGHMADGRSDLYLHLYEHFLRAYDPALKQASGSYYTPVELVDAMVSWADEAVREHLGRPRGLRDPVTSVIDPAMGTGTYPLSVLRRVAADAAAEYGPGAAAEAVSSMVGRLYGIELQSGPFSVAELRISQAVKEAGASMPSTGLRMFVGDTLEDPAATAADEGLSWNAGLIAQQRVEANRVKRDENIQVVIGNPPYKERSKGLGGWIENGVDPATGRAPLDEFRAPGDGAHAKHLKNLYAYFWRWATWKAFESTAHRELEGTDQGVVCFVTATGYLTGPGFAGMREYLRRQCSAGWIINIAPEGINPPPGHGVFAIQTPVAVGVFVRGPHTDTDTPAPIYYRNVSGTKARKFEQFPDIHLAGDGWQEAPTAWQAPFTPRSGAAWSSFPSVRDLYPWYSPGLKPNRTWVYSPSPDTLQYRLNTVVAETDPAEKSALFKETRDANLRKTKAPFPPSRSRAGEPDTYQNTRVPFETEMFIPHASLVRVGYRSFDRQWVIADSRLINDCRPPLWEGRIPGQVYVTEQHSFHPKQGPGLSFSGLLPDMHHFNNRGGRVLPMLNPDGTANLPIGLLDTLTGRLGTEVTGPDVTAYVAGITGHPGYVETFDDELRTPGIRVPITADRRLWDRAVELGRKVLWCHTYALAGDWEGLGSVTSPVSGLKLPRYEKSMGSTLPSAVDYDEAAYLLRLGAGVWSHVAPQVRGYMVGGTNVIDAWADKRSIRPDGKKTSPLDHIVPEEWETGWSMEFTELLCALTRLVSLEAEQEDLLAAVLEGPLLSRDNLSGGGVAWPPPNRSVKPSGA</sequence>
<evidence type="ECO:0000256" key="3">
    <source>
        <dbReference type="ARBA" id="ARBA00022679"/>
    </source>
</evidence>
<keyword evidence="3" id="KW-0808">Transferase</keyword>
<comment type="caution">
    <text evidence="7">The sequence shown here is derived from an EMBL/GenBank/DDBJ whole genome shotgun (WGS) entry which is preliminary data.</text>
</comment>
<accession>A0A199NTP7</accession>
<dbReference type="GO" id="GO:0003677">
    <property type="term" value="F:DNA binding"/>
    <property type="evidence" value="ECO:0007669"/>
    <property type="project" value="InterPro"/>
</dbReference>
<dbReference type="SUPFAM" id="SSF53335">
    <property type="entry name" value="S-adenosyl-L-methionine-dependent methyltransferases"/>
    <property type="match status" value="1"/>
</dbReference>
<name>A0A199NTP7_9MICC</name>
<keyword evidence="8" id="KW-1185">Reference proteome</keyword>
<dbReference type="Pfam" id="PF02384">
    <property type="entry name" value="N6_Mtase"/>
    <property type="match status" value="1"/>
</dbReference>
<organism evidence="7 8">
    <name type="scientific">Rothia kristinae</name>
    <dbReference type="NCBI Taxonomy" id="37923"/>
    <lineage>
        <taxon>Bacteria</taxon>
        <taxon>Bacillati</taxon>
        <taxon>Actinomycetota</taxon>
        <taxon>Actinomycetes</taxon>
        <taxon>Micrococcales</taxon>
        <taxon>Micrococcaceae</taxon>
        <taxon>Rothia</taxon>
    </lineage>
</organism>
<dbReference type="GO" id="GO:0009007">
    <property type="term" value="F:site-specific DNA-methyltransferase (adenine-specific) activity"/>
    <property type="evidence" value="ECO:0007669"/>
    <property type="project" value="UniProtKB-EC"/>
</dbReference>
<keyword evidence="2 7" id="KW-0489">Methyltransferase</keyword>
<gene>
    <name evidence="7" type="ORF">AN277_0204255</name>
</gene>
<feature type="domain" description="DNA methylase adenine-specific" evidence="5">
    <location>
        <begin position="320"/>
        <end position="508"/>
    </location>
</feature>
<dbReference type="PRINTS" id="PR00507">
    <property type="entry name" value="N12N6MTFRASE"/>
</dbReference>
<evidence type="ECO:0000259" key="6">
    <source>
        <dbReference type="Pfam" id="PF18135"/>
    </source>
</evidence>
<dbReference type="Gene3D" id="3.40.50.150">
    <property type="entry name" value="Vaccinia Virus protein VP39"/>
    <property type="match status" value="1"/>
</dbReference>
<feature type="domain" description="Type ISP restriction-modification enzyme LLaBIII C-terminal specificity" evidence="6">
    <location>
        <begin position="702"/>
        <end position="1055"/>
    </location>
</feature>
<proteinExistence type="predicted"/>
<dbReference type="PANTHER" id="PTHR33841:SF1">
    <property type="entry name" value="DNA METHYLTRANSFERASE A"/>
    <property type="match status" value="1"/>
</dbReference>
<evidence type="ECO:0000256" key="1">
    <source>
        <dbReference type="ARBA" id="ARBA00011900"/>
    </source>
</evidence>
<dbReference type="GO" id="GO:0032259">
    <property type="term" value="P:methylation"/>
    <property type="evidence" value="ECO:0007669"/>
    <property type="project" value="UniProtKB-KW"/>
</dbReference>
<evidence type="ECO:0000313" key="8">
    <source>
        <dbReference type="Proteomes" id="UP000053171"/>
    </source>
</evidence>
<evidence type="ECO:0000313" key="7">
    <source>
        <dbReference type="EMBL" id="OAX52190.1"/>
    </source>
</evidence>
<dbReference type="GO" id="GO:0008170">
    <property type="term" value="F:N-methyltransferase activity"/>
    <property type="evidence" value="ECO:0007669"/>
    <property type="project" value="InterPro"/>
</dbReference>
<comment type="catalytic activity">
    <reaction evidence="4">
        <text>a 2'-deoxyadenosine in DNA + S-adenosyl-L-methionine = an N(6)-methyl-2'-deoxyadenosine in DNA + S-adenosyl-L-homocysteine + H(+)</text>
        <dbReference type="Rhea" id="RHEA:15197"/>
        <dbReference type="Rhea" id="RHEA-COMP:12418"/>
        <dbReference type="Rhea" id="RHEA-COMP:12419"/>
        <dbReference type="ChEBI" id="CHEBI:15378"/>
        <dbReference type="ChEBI" id="CHEBI:57856"/>
        <dbReference type="ChEBI" id="CHEBI:59789"/>
        <dbReference type="ChEBI" id="CHEBI:90615"/>
        <dbReference type="ChEBI" id="CHEBI:90616"/>
        <dbReference type="EC" id="2.1.1.72"/>
    </reaction>
</comment>
<evidence type="ECO:0000256" key="4">
    <source>
        <dbReference type="ARBA" id="ARBA00047942"/>
    </source>
</evidence>
<dbReference type="EC" id="2.1.1.72" evidence="1"/>
<dbReference type="Pfam" id="PF18135">
    <property type="entry name" value="Type_ISP_C"/>
    <property type="match status" value="1"/>
</dbReference>
<dbReference type="Proteomes" id="UP000053171">
    <property type="component" value="Unassembled WGS sequence"/>
</dbReference>